<dbReference type="Gene3D" id="3.30.1540.10">
    <property type="entry name" value="formyl-coa transferase, domain 3"/>
    <property type="match status" value="2"/>
</dbReference>
<dbReference type="InterPro" id="IPR023606">
    <property type="entry name" value="CoA-Trfase_III_dom_1_sf"/>
</dbReference>
<sequence length="866" mass="93248">MYQEPTAESPASSSRPPAERGTVAEQEAAAHRGRGGNGVLTGYAVVTLAGGVAGLYCTKLLADAGARIVFAEPPQGIALRRRTSSEATPEPGIDGALFQFLTGAGHSVIIDRSRPDDRDLLDALLADADAVVWSPGGDPADDPRFAPAALRERHPHLVVTTITPFGLDGPWAGRPATEFTLQAWSGGIVGLGRGAPERAPIHVGGEVGEWFAGAHAAAATLTARHRALRTGTGELVDLSMLETQILGLSYYPVSFYETVNRPFRTQRRLSRPGVATAADGLIAVGCGTAQQWFDLCVMVGHPEWIDEDPTPAITERTNEKAGEIDAWFAEHTVAEIRELATAFRIPNSPVAGGADVTEIDQHRAREFFTVNPRSGFVQPGPPFRTTPTLLRAPEPAPALGEHTGHYRNTAGTAREHGTNSAVHRSLTGTADPLRTRRRGADSASHRAPTGAGNPLPFEGLRVLDMTTFWAGPSCTHYLALQGAEVIHVESAQRPDGTRLIAGVPVDEDRWWEKSGIFSGLNTNKRGITVDFRTDAGREILRRLVASCDVIVENYTPRVIEQIGLDYDTVRSLRPDAIMVRMPGFGLDGPWRDNPAFAYVIEDASGLTWRTGYPDQNPVEPYSLGDPNAGVHALVGVLLALEHRRHTGRGVLVEAAMVDAALNITAEQVIEYSAYGTLLEREGNRGPHAAPQNLYRAAGVDEFGRSDNWVALAVATDEQWAALTAALGEPAWASAPPLRTAAGRRAHHDEIDEHLSAWCADRPAGEIVDVLWAAGVPVAEVRQPHRQIEIPQLGHRNFFEPVPHPVNPTARHSTVPARFSAGPARYHRAHAPLLGQDNDMVLRELGYSAQEIATLEKDKVIGGSPGF</sequence>
<evidence type="ECO:0000313" key="4">
    <source>
        <dbReference type="Proteomes" id="UP000570678"/>
    </source>
</evidence>
<evidence type="ECO:0000256" key="1">
    <source>
        <dbReference type="ARBA" id="ARBA00022679"/>
    </source>
</evidence>
<feature type="compositionally biased region" description="Polar residues" evidence="2">
    <location>
        <begin position="418"/>
        <end position="428"/>
    </location>
</feature>
<comment type="caution">
    <text evidence="3">The sequence shown here is derived from an EMBL/GenBank/DDBJ whole genome shotgun (WGS) entry which is preliminary data.</text>
</comment>
<dbReference type="PANTHER" id="PTHR48207:SF3">
    <property type="entry name" value="SUCCINATE--HYDROXYMETHYLGLUTARATE COA-TRANSFERASE"/>
    <property type="match status" value="1"/>
</dbReference>
<accession>A0A846YLC9</accession>
<feature type="compositionally biased region" description="Low complexity" evidence="2">
    <location>
        <begin position="1"/>
        <end position="20"/>
    </location>
</feature>
<evidence type="ECO:0000256" key="2">
    <source>
        <dbReference type="SAM" id="MobiDB-lite"/>
    </source>
</evidence>
<dbReference type="Proteomes" id="UP000570678">
    <property type="component" value="Unassembled WGS sequence"/>
</dbReference>
<dbReference type="Gene3D" id="3.40.50.10540">
    <property type="entry name" value="Crotonobetainyl-coa:carnitine coa-transferase, domain 1"/>
    <property type="match status" value="2"/>
</dbReference>
<dbReference type="PANTHER" id="PTHR48207">
    <property type="entry name" value="SUCCINATE--HYDROXYMETHYLGLUTARATE COA-TRANSFERASE"/>
    <property type="match status" value="1"/>
</dbReference>
<name>A0A846YLC9_9NOCA</name>
<dbReference type="InterPro" id="IPR050483">
    <property type="entry name" value="CoA-transferase_III_domain"/>
</dbReference>
<reference evidence="3 4" key="1">
    <citation type="submission" date="2020-04" db="EMBL/GenBank/DDBJ databases">
        <title>MicrobeNet Type strains.</title>
        <authorList>
            <person name="Nicholson A.C."/>
        </authorList>
    </citation>
    <scope>NUCLEOTIDE SEQUENCE [LARGE SCALE GENOMIC DNA]</scope>
    <source>
        <strain evidence="3 4">JCM 3332</strain>
    </source>
</reference>
<proteinExistence type="predicted"/>
<dbReference type="GO" id="GO:0008410">
    <property type="term" value="F:CoA-transferase activity"/>
    <property type="evidence" value="ECO:0007669"/>
    <property type="project" value="TreeGrafter"/>
</dbReference>
<dbReference type="InterPro" id="IPR044855">
    <property type="entry name" value="CoA-Trfase_III_dom3_sf"/>
</dbReference>
<keyword evidence="1 3" id="KW-0808">Transferase</keyword>
<dbReference type="SUPFAM" id="SSF89796">
    <property type="entry name" value="CoA-transferase family III (CaiB/BaiF)"/>
    <property type="match status" value="2"/>
</dbReference>
<organism evidence="3 4">
    <name type="scientific">Nocardia flavorosea</name>
    <dbReference type="NCBI Taxonomy" id="53429"/>
    <lineage>
        <taxon>Bacteria</taxon>
        <taxon>Bacillati</taxon>
        <taxon>Actinomycetota</taxon>
        <taxon>Actinomycetes</taxon>
        <taxon>Mycobacteriales</taxon>
        <taxon>Nocardiaceae</taxon>
        <taxon>Nocardia</taxon>
    </lineage>
</organism>
<dbReference type="AlphaFoldDB" id="A0A846YLC9"/>
<keyword evidence="4" id="KW-1185">Reference proteome</keyword>
<dbReference type="EMBL" id="JAAXOT010000007">
    <property type="protein sequence ID" value="NKY57729.1"/>
    <property type="molecule type" value="Genomic_DNA"/>
</dbReference>
<feature type="region of interest" description="Disordered" evidence="2">
    <location>
        <begin position="1"/>
        <end position="22"/>
    </location>
</feature>
<protein>
    <submittedName>
        <fullName evidence="3">CoA transferase</fullName>
    </submittedName>
</protein>
<dbReference type="InterPro" id="IPR003673">
    <property type="entry name" value="CoA-Trfase_fam_III"/>
</dbReference>
<feature type="region of interest" description="Disordered" evidence="2">
    <location>
        <begin position="409"/>
        <end position="452"/>
    </location>
</feature>
<gene>
    <name evidence="3" type="ORF">HGA15_16545</name>
</gene>
<evidence type="ECO:0000313" key="3">
    <source>
        <dbReference type="EMBL" id="NKY57729.1"/>
    </source>
</evidence>
<dbReference type="Pfam" id="PF02515">
    <property type="entry name" value="CoA_transf_3"/>
    <property type="match status" value="2"/>
</dbReference>